<sequence>MGVMGVDYHDSLLAWVTGAQISKLVPKPLPQTAASEAPKKCPSLDDRAANTDTKTNSVEKKTEKGPAKTDNKKPPKSEGSTTDTLKPKASRKHNFTLQLSETEYDSTSSSPESGSFRTTKVKIVRKSGSKELKSALTSKKQKSQKGDQRVKAVEFATAGESKPKSCLKSRSDIKENAPDEVQEKNRCFDALTRDNTLKNRGFRPEFLEIKSPLVGQRVGVIVGREVPDSQCITPNDRTQRQQNHQHSTTPPQKQFQEQNQRSTQRLCHRSGRLGNNDQKPVYVETRQDQQSNDYFDFTHPDLRTNLSTQRNNNAQSIQYQPYSNQTRQNFNFRPPIMQGQGPQIIQPVRAEVIMREDVLEGPSDPRPNAFYCAKTGVLRVYHGPQYGNPYATILPHPPMPIGTYPHHVGQFMGAPTQIPGGPPPLQTPIPTPRPQYYAQPHGCSPMIPQPMNINACNNNQRKSSGSNVHFNSPPRGTQPQAAPGTPNNGWQTLTQEEADNMIQGAMSGGCVNDSPTDNNNNNNSSGLGWNNVNNNENSGNRNAMSPVMQRNSGGNNLNSNNCSGNSPSWQNTSGNNSQNSNNPSQNSPTWQNQSGNNNQNSTSRNSPWQNNCDPAKPWQKGNSNNQNPQRNSSSWNGLNQDNSDSSNNNNASGSGWNNDSGQSNCNGVSGGSGWKNDQSNNVVNNNSGGIGGWNNGASDMNGNNDSGNNNNSGSGWGKDVGKNGNSFGDWNSNSNGNGNNHSGNTDNSGGGWNSKSNGNGNNNSGNADNSGGGWNSNSNGNGNNHSGNADNSGGGWNSNSGNNDNNNSKNNSSNNNNNSGGGNWNNNSSNNNNSGGNSNSGEKWGPPETPAAWGDMSAAQGGSSSNNNNANNSGGSGGWNNSNNNNGNAHGRGTCFTMGASKDKPWQTETVISAGSWGDGGTGPIGPGFNNNKTSSGW</sequence>
<feature type="compositionally biased region" description="Polar residues" evidence="1">
    <location>
        <begin position="451"/>
        <end position="491"/>
    </location>
</feature>
<feature type="compositionally biased region" description="Polar residues" evidence="1">
    <location>
        <begin position="95"/>
        <end position="118"/>
    </location>
</feature>
<dbReference type="AlphaFoldDB" id="A0A9P7YEJ1"/>
<feature type="compositionally biased region" description="Low complexity" evidence="1">
    <location>
        <begin position="695"/>
        <end position="713"/>
    </location>
</feature>
<feature type="compositionally biased region" description="Basic and acidic residues" evidence="1">
    <location>
        <begin position="57"/>
        <end position="76"/>
    </location>
</feature>
<feature type="region of interest" description="Disordered" evidence="1">
    <location>
        <begin position="228"/>
        <end position="281"/>
    </location>
</feature>
<dbReference type="Proteomes" id="UP000824998">
    <property type="component" value="Unassembled WGS sequence"/>
</dbReference>
<accession>A0A9P7YEJ1</accession>
<feature type="region of interest" description="Disordered" evidence="1">
    <location>
        <begin position="505"/>
        <end position="892"/>
    </location>
</feature>
<feature type="compositionally biased region" description="Low complexity" evidence="1">
    <location>
        <begin position="518"/>
        <end position="542"/>
    </location>
</feature>
<feature type="region of interest" description="Disordered" evidence="1">
    <location>
        <begin position="442"/>
        <end position="491"/>
    </location>
</feature>
<reference evidence="2" key="1">
    <citation type="journal article" date="2021" name="IMA Fungus">
        <title>Genomic characterization of three marine fungi, including Emericellopsis atlantica sp. nov. with signatures of a generalist lifestyle and marine biomass degradation.</title>
        <authorList>
            <person name="Hagestad O.C."/>
            <person name="Hou L."/>
            <person name="Andersen J.H."/>
            <person name="Hansen E.H."/>
            <person name="Altermark B."/>
            <person name="Li C."/>
            <person name="Kuhnert E."/>
            <person name="Cox R.J."/>
            <person name="Crous P.W."/>
            <person name="Spatafora J.W."/>
            <person name="Lail K."/>
            <person name="Amirebrahimi M."/>
            <person name="Lipzen A."/>
            <person name="Pangilinan J."/>
            <person name="Andreopoulos W."/>
            <person name="Hayes R.D."/>
            <person name="Ng V."/>
            <person name="Grigoriev I.V."/>
            <person name="Jackson S.A."/>
            <person name="Sutton T.D.S."/>
            <person name="Dobson A.D.W."/>
            <person name="Rama T."/>
        </authorList>
    </citation>
    <scope>NUCLEOTIDE SEQUENCE</scope>
    <source>
        <strain evidence="2">TRa018bII</strain>
    </source>
</reference>
<feature type="compositionally biased region" description="Gly residues" evidence="1">
    <location>
        <begin position="917"/>
        <end position="926"/>
    </location>
</feature>
<evidence type="ECO:0000313" key="3">
    <source>
        <dbReference type="Proteomes" id="UP000824998"/>
    </source>
</evidence>
<evidence type="ECO:0000256" key="1">
    <source>
        <dbReference type="SAM" id="MobiDB-lite"/>
    </source>
</evidence>
<organism evidence="2 3">
    <name type="scientific">Amylocarpus encephaloides</name>
    <dbReference type="NCBI Taxonomy" id="45428"/>
    <lineage>
        <taxon>Eukaryota</taxon>
        <taxon>Fungi</taxon>
        <taxon>Dikarya</taxon>
        <taxon>Ascomycota</taxon>
        <taxon>Pezizomycotina</taxon>
        <taxon>Leotiomycetes</taxon>
        <taxon>Helotiales</taxon>
        <taxon>Helotiales incertae sedis</taxon>
        <taxon>Amylocarpus</taxon>
    </lineage>
</organism>
<keyword evidence="3" id="KW-1185">Reference proteome</keyword>
<dbReference type="OrthoDB" id="3439935at2759"/>
<feature type="compositionally biased region" description="Low complexity" evidence="1">
    <location>
        <begin position="622"/>
        <end position="661"/>
    </location>
</feature>
<feature type="region of interest" description="Disordered" evidence="1">
    <location>
        <begin position="912"/>
        <end position="938"/>
    </location>
</feature>
<proteinExistence type="predicted"/>
<feature type="region of interest" description="Disordered" evidence="1">
    <location>
        <begin position="30"/>
        <end position="151"/>
    </location>
</feature>
<protein>
    <submittedName>
        <fullName evidence="2">Uncharacterized protein</fullName>
    </submittedName>
</protein>
<feature type="compositionally biased region" description="Low complexity" evidence="1">
    <location>
        <begin position="857"/>
        <end position="889"/>
    </location>
</feature>
<feature type="compositionally biased region" description="Polar residues" evidence="1">
    <location>
        <begin position="929"/>
        <end position="938"/>
    </location>
</feature>
<gene>
    <name evidence="2" type="ORF">BJ875DRAFT_497824</name>
</gene>
<feature type="compositionally biased region" description="Basic and acidic residues" evidence="1">
    <location>
        <begin position="37"/>
        <end position="49"/>
    </location>
</feature>
<feature type="compositionally biased region" description="Polar residues" evidence="1">
    <location>
        <begin position="230"/>
        <end position="265"/>
    </location>
</feature>
<dbReference type="EMBL" id="MU251568">
    <property type="protein sequence ID" value="KAG9232027.1"/>
    <property type="molecule type" value="Genomic_DNA"/>
</dbReference>
<comment type="caution">
    <text evidence="2">The sequence shown here is derived from an EMBL/GenBank/DDBJ whole genome shotgun (WGS) entry which is preliminary data.</text>
</comment>
<feature type="compositionally biased region" description="Low complexity" evidence="1">
    <location>
        <begin position="723"/>
        <end position="841"/>
    </location>
</feature>
<name>A0A9P7YEJ1_9HELO</name>
<evidence type="ECO:0000313" key="2">
    <source>
        <dbReference type="EMBL" id="KAG9232027.1"/>
    </source>
</evidence>
<feature type="compositionally biased region" description="Low complexity" evidence="1">
    <location>
        <begin position="551"/>
        <end position="606"/>
    </location>
</feature>